<dbReference type="Pfam" id="PF24553">
    <property type="entry name" value="Rv0428c_C"/>
    <property type="match status" value="1"/>
</dbReference>
<dbReference type="InterPro" id="IPR056935">
    <property type="entry name" value="Rv0428c-like_C"/>
</dbReference>
<accession>A0A6L9UFI4</accession>
<dbReference type="SUPFAM" id="SSF55729">
    <property type="entry name" value="Acyl-CoA N-acyltransferases (Nat)"/>
    <property type="match status" value="1"/>
</dbReference>
<dbReference type="Proteomes" id="UP000483035">
    <property type="component" value="Unassembled WGS sequence"/>
</dbReference>
<evidence type="ECO:0000259" key="3">
    <source>
        <dbReference type="PROSITE" id="PS51186"/>
    </source>
</evidence>
<dbReference type="InterPro" id="IPR000182">
    <property type="entry name" value="GNAT_dom"/>
</dbReference>
<dbReference type="CDD" id="cd04301">
    <property type="entry name" value="NAT_SF"/>
    <property type="match status" value="1"/>
</dbReference>
<gene>
    <name evidence="4" type="ORF">GR212_34860</name>
</gene>
<name>A0A6L9UFI4_9HYPH</name>
<feature type="domain" description="N-acetyltransferase" evidence="3">
    <location>
        <begin position="130"/>
        <end position="272"/>
    </location>
</feature>
<organism evidence="4 5">
    <name type="scientific">Rhizobium lusitanum</name>
    <dbReference type="NCBI Taxonomy" id="293958"/>
    <lineage>
        <taxon>Bacteria</taxon>
        <taxon>Pseudomonadati</taxon>
        <taxon>Pseudomonadota</taxon>
        <taxon>Alphaproteobacteria</taxon>
        <taxon>Hyphomicrobiales</taxon>
        <taxon>Rhizobiaceae</taxon>
        <taxon>Rhizobium/Agrobacterium group</taxon>
        <taxon>Rhizobium</taxon>
    </lineage>
</organism>
<evidence type="ECO:0000256" key="2">
    <source>
        <dbReference type="ARBA" id="ARBA00023315"/>
    </source>
</evidence>
<evidence type="ECO:0000313" key="4">
    <source>
        <dbReference type="EMBL" id="NEI74725.1"/>
    </source>
</evidence>
<reference evidence="4 5" key="1">
    <citation type="submission" date="2019-12" db="EMBL/GenBank/DDBJ databases">
        <title>Rhizobium genotypes associated with high levels of biological nitrogen fixation by grain legumes in a temperate-maritime cropping system.</title>
        <authorList>
            <person name="Maluk M."/>
            <person name="Francesc Ferrando Molina F."/>
            <person name="Lopez Del Egido L."/>
            <person name="Lafos M."/>
            <person name="Langarica-Fuentes A."/>
            <person name="Gebre Yohannes G."/>
            <person name="Young M.W."/>
            <person name="Martin P."/>
            <person name="Gantlett R."/>
            <person name="Kenicer G."/>
            <person name="Hawes C."/>
            <person name="Begg G.S."/>
            <person name="Quilliam R.S."/>
            <person name="Squire G.R."/>
            <person name="Poole P.S."/>
            <person name="Young P.W."/>
            <person name="Iannetta P.M."/>
            <person name="James E.K."/>
        </authorList>
    </citation>
    <scope>NUCLEOTIDE SEQUENCE [LARGE SCALE GENOMIC DNA]</scope>
    <source>
        <strain evidence="4 5">JHI1118</strain>
    </source>
</reference>
<dbReference type="Gene3D" id="3.40.630.30">
    <property type="match status" value="1"/>
</dbReference>
<protein>
    <submittedName>
        <fullName evidence="4">GNAT family N-acetyltransferase</fullName>
    </submittedName>
</protein>
<keyword evidence="1 4" id="KW-0808">Transferase</keyword>
<dbReference type="InterPro" id="IPR050832">
    <property type="entry name" value="Bact_Acetyltransf"/>
</dbReference>
<dbReference type="EMBL" id="WUEY01000037">
    <property type="protein sequence ID" value="NEI74725.1"/>
    <property type="molecule type" value="Genomic_DNA"/>
</dbReference>
<evidence type="ECO:0000256" key="1">
    <source>
        <dbReference type="ARBA" id="ARBA00022679"/>
    </source>
</evidence>
<keyword evidence="2" id="KW-0012">Acyltransferase</keyword>
<sequence>MPSTATTGADILLMHAHSTMNKLPLVRRLEAVGFRAWPASSVQYDGSWQVRLTAGHPSKRLNSVVPLDPSDHRDLEIRLAKAQRKFEAYGRPMVVRETPLASSQLIDLLQKRGWTRFDETLVMIADLVDLELPDMLDHLPSHDVGRFVDASLVVDEADPALKPALAEVVSSIKPPSGLFVIENDDAGPVATTLCVQDNDLAGILSVAVSPQHRRKGLGAEILTSALRWARMRSAKAAWLQVGADNVPALALYASFGFREAYRYCYWQPPGDA</sequence>
<dbReference type="AlphaFoldDB" id="A0A6L9UFI4"/>
<dbReference type="PANTHER" id="PTHR43877">
    <property type="entry name" value="AMINOALKYLPHOSPHONATE N-ACETYLTRANSFERASE-RELATED-RELATED"/>
    <property type="match status" value="1"/>
</dbReference>
<dbReference type="GO" id="GO:0016747">
    <property type="term" value="F:acyltransferase activity, transferring groups other than amino-acyl groups"/>
    <property type="evidence" value="ECO:0007669"/>
    <property type="project" value="InterPro"/>
</dbReference>
<dbReference type="PROSITE" id="PS51186">
    <property type="entry name" value="GNAT"/>
    <property type="match status" value="1"/>
</dbReference>
<proteinExistence type="predicted"/>
<comment type="caution">
    <text evidence="4">The sequence shown here is derived from an EMBL/GenBank/DDBJ whole genome shotgun (WGS) entry which is preliminary data.</text>
</comment>
<dbReference type="InterPro" id="IPR016181">
    <property type="entry name" value="Acyl_CoA_acyltransferase"/>
</dbReference>
<evidence type="ECO:0000313" key="5">
    <source>
        <dbReference type="Proteomes" id="UP000483035"/>
    </source>
</evidence>